<dbReference type="OrthoDB" id="5946976at2759"/>
<dbReference type="SUPFAM" id="SSF56601">
    <property type="entry name" value="beta-lactamase/transpeptidase-like"/>
    <property type="match status" value="1"/>
</dbReference>
<dbReference type="Gene3D" id="3.40.710.10">
    <property type="entry name" value="DD-peptidase/beta-lactamase superfamily"/>
    <property type="match status" value="1"/>
</dbReference>
<proteinExistence type="predicted"/>
<keyword evidence="3" id="KW-1185">Reference proteome</keyword>
<dbReference type="EMBL" id="CAJGYM010000021">
    <property type="protein sequence ID" value="CAD6191509.1"/>
    <property type="molecule type" value="Genomic_DNA"/>
</dbReference>
<dbReference type="AlphaFoldDB" id="A0A8S1H746"/>
<dbReference type="InterPro" id="IPR012338">
    <property type="entry name" value="Beta-lactam/transpept-like"/>
</dbReference>
<protein>
    <recommendedName>
        <fullName evidence="1">Beta-lactamase-related domain-containing protein</fullName>
    </recommendedName>
</protein>
<dbReference type="PANTHER" id="PTHR43319:SF3">
    <property type="entry name" value="BETA-LACTAMASE-RELATED DOMAIN-CONTAINING PROTEIN"/>
    <property type="match status" value="1"/>
</dbReference>
<name>A0A8S1H746_9PELO</name>
<evidence type="ECO:0000313" key="3">
    <source>
        <dbReference type="Proteomes" id="UP000835052"/>
    </source>
</evidence>
<dbReference type="PANTHER" id="PTHR43319">
    <property type="entry name" value="BETA-LACTAMASE-RELATED"/>
    <property type="match status" value="1"/>
</dbReference>
<dbReference type="Pfam" id="PF00144">
    <property type="entry name" value="Beta-lactamase"/>
    <property type="match status" value="1"/>
</dbReference>
<comment type="caution">
    <text evidence="2">The sequence shown here is derived from an EMBL/GenBank/DDBJ whole genome shotgun (WGS) entry which is preliminary data.</text>
</comment>
<evidence type="ECO:0000313" key="2">
    <source>
        <dbReference type="EMBL" id="CAD6191509.1"/>
    </source>
</evidence>
<accession>A0A8S1H746</accession>
<dbReference type="Proteomes" id="UP000835052">
    <property type="component" value="Unassembled WGS sequence"/>
</dbReference>
<dbReference type="InterPro" id="IPR001466">
    <property type="entry name" value="Beta-lactam-related"/>
</dbReference>
<organism evidence="2 3">
    <name type="scientific">Caenorhabditis auriculariae</name>
    <dbReference type="NCBI Taxonomy" id="2777116"/>
    <lineage>
        <taxon>Eukaryota</taxon>
        <taxon>Metazoa</taxon>
        <taxon>Ecdysozoa</taxon>
        <taxon>Nematoda</taxon>
        <taxon>Chromadorea</taxon>
        <taxon>Rhabditida</taxon>
        <taxon>Rhabditina</taxon>
        <taxon>Rhabditomorpha</taxon>
        <taxon>Rhabditoidea</taxon>
        <taxon>Rhabditidae</taxon>
        <taxon>Peloderinae</taxon>
        <taxon>Caenorhabditis</taxon>
    </lineage>
</organism>
<gene>
    <name evidence="2" type="ORF">CAUJ_LOCUS7428</name>
</gene>
<evidence type="ECO:0000259" key="1">
    <source>
        <dbReference type="Pfam" id="PF00144"/>
    </source>
</evidence>
<sequence length="402" mass="45432">MKRAIPIHGTVDELFSDVKESFSKNFKEGWEKAGAAFCVIHRGHVVVDLWGGYADVECNKEWKEDTISTVFSCTKSATAICFAMLVDRGLCDYSDKVTKYWPEFGANGKEDITIDMVLSHTAGIPYFNKRITFDELLDNEKIAKIIETQAPIFPPGSKTAYQPLTFGWMADQIFRKIEPQNRTVGQFFRDELAIKHHIDMHIGDCTAEENRLARLFKMSRLLAVREFGYDKMLANMARYYYNPRGYFQRAMDNMRDFGSDFTIYNNSDLRITGQPGVNGVASARALAQLHQLILDGSILSSEAVKKISTPVNGPSFDHTLGEPQVKERGFTYDKSPKGSWQFGHPGVGGQIVRADPENELVIAYLTNAMKAGVGDHVFTYMRLQKKVYDTLARIPKFEVPLE</sequence>
<reference evidence="2" key="1">
    <citation type="submission" date="2020-10" db="EMBL/GenBank/DDBJ databases">
        <authorList>
            <person name="Kikuchi T."/>
        </authorList>
    </citation>
    <scope>NUCLEOTIDE SEQUENCE</scope>
    <source>
        <strain evidence="2">NKZ352</strain>
    </source>
</reference>
<dbReference type="InterPro" id="IPR052907">
    <property type="entry name" value="Beta-lactamase/esterase"/>
</dbReference>
<feature type="domain" description="Beta-lactamase-related" evidence="1">
    <location>
        <begin position="22"/>
        <end position="372"/>
    </location>
</feature>